<evidence type="ECO:0000256" key="3">
    <source>
        <dbReference type="ARBA" id="ARBA00022656"/>
    </source>
</evidence>
<feature type="signal peptide" evidence="5">
    <location>
        <begin position="1"/>
        <end position="19"/>
    </location>
</feature>
<evidence type="ECO:0000256" key="2">
    <source>
        <dbReference type="ARBA" id="ARBA00022525"/>
    </source>
</evidence>
<dbReference type="GO" id="GO:0090729">
    <property type="term" value="F:toxin activity"/>
    <property type="evidence" value="ECO:0007669"/>
    <property type="project" value="UniProtKB-UniRule"/>
</dbReference>
<evidence type="ECO:0000256" key="4">
    <source>
        <dbReference type="ARBA" id="ARBA00022729"/>
    </source>
</evidence>
<feature type="chain" id="PRO_5028525648" description="Conotoxin" evidence="5">
    <location>
        <begin position="20"/>
        <end position="62"/>
    </location>
</feature>
<sequence>MYCLPVFIILLLLIPSAPSVDVQPITKNDVILDSLRNVATKPLQRLLNTRCCIKFHPCCHNG</sequence>
<dbReference type="GO" id="GO:0005576">
    <property type="term" value="C:extracellular region"/>
    <property type="evidence" value="ECO:0007669"/>
    <property type="project" value="UniProtKB-SubCell"/>
</dbReference>
<dbReference type="InterPro" id="IPR031565">
    <property type="entry name" value="T-conotoxin"/>
</dbReference>
<dbReference type="Pfam" id="PF16981">
    <property type="entry name" value="Chi-conotoxin"/>
    <property type="match status" value="1"/>
</dbReference>
<keyword evidence="2 5" id="KW-0964">Secreted</keyword>
<comment type="subcellular location">
    <subcellularLocation>
        <location evidence="1 5">Secreted</location>
    </subcellularLocation>
</comment>
<protein>
    <recommendedName>
        <fullName evidence="5">Conotoxin</fullName>
    </recommendedName>
</protein>
<dbReference type="AlphaFoldDB" id="H8Y818"/>
<dbReference type="EMBL" id="JF460784">
    <property type="protein sequence ID" value="ADZ99324.1"/>
    <property type="molecule type" value="mRNA"/>
</dbReference>
<organism evidence="6">
    <name type="scientific">Conus imperialis</name>
    <name type="common">Imperial cone</name>
    <dbReference type="NCBI Taxonomy" id="35631"/>
    <lineage>
        <taxon>Eukaryota</taxon>
        <taxon>Metazoa</taxon>
        <taxon>Spiralia</taxon>
        <taxon>Lophotrochozoa</taxon>
        <taxon>Mollusca</taxon>
        <taxon>Gastropoda</taxon>
        <taxon>Caenogastropoda</taxon>
        <taxon>Neogastropoda</taxon>
        <taxon>Conoidea</taxon>
        <taxon>Conidae</taxon>
        <taxon>Conus</taxon>
        <taxon>Stephanoconus</taxon>
    </lineage>
</organism>
<comment type="similarity">
    <text evidence="5">Belongs to the conotoxin T superfamily.</text>
</comment>
<evidence type="ECO:0000256" key="1">
    <source>
        <dbReference type="ARBA" id="ARBA00004613"/>
    </source>
</evidence>
<proteinExistence type="evidence at transcript level"/>
<keyword evidence="3 5" id="KW-0800">Toxin</keyword>
<evidence type="ECO:0000313" key="6">
    <source>
        <dbReference type="EMBL" id="ADZ99324.1"/>
    </source>
</evidence>
<accession>H8Y818</accession>
<keyword evidence="4 5" id="KW-0732">Signal</keyword>
<name>H8Y818_CONIM</name>
<evidence type="ECO:0000256" key="5">
    <source>
        <dbReference type="RuleBase" id="RU367125"/>
    </source>
</evidence>
<reference evidence="6" key="1">
    <citation type="journal article" date="2012" name="Toxicon">
        <title>Diversity and evolution of conotoxins in Conus virgo, Conus eburneus, Conus imperialis and Conus marmoreus from the South China Sea.</title>
        <authorList>
            <person name="Liu Z."/>
            <person name="Li H."/>
            <person name="Liu N."/>
            <person name="Wu C."/>
            <person name="Jiang J."/>
            <person name="Yue J."/>
            <person name="Jing Y."/>
            <person name="Dai Q."/>
        </authorList>
    </citation>
    <scope>NUCLEOTIDE SEQUENCE</scope>
</reference>